<dbReference type="Proteomes" id="UP000007115">
    <property type="component" value="Unassembled WGS sequence"/>
</dbReference>
<gene>
    <name evidence="3" type="ORF">TRIVIDRAFT_177085</name>
</gene>
<feature type="region of interest" description="Disordered" evidence="1">
    <location>
        <begin position="34"/>
        <end position="54"/>
    </location>
</feature>
<proteinExistence type="predicted"/>
<dbReference type="VEuPathDB" id="FungiDB:TRIVIDRAFT_177085"/>
<evidence type="ECO:0000256" key="2">
    <source>
        <dbReference type="SAM" id="Phobius"/>
    </source>
</evidence>
<accession>G9MKB5</accession>
<feature type="compositionally biased region" description="Basic and acidic residues" evidence="1">
    <location>
        <begin position="1"/>
        <end position="10"/>
    </location>
</feature>
<protein>
    <submittedName>
        <fullName evidence="3">Uncharacterized protein</fullName>
    </submittedName>
</protein>
<feature type="compositionally biased region" description="Basic and acidic residues" evidence="1">
    <location>
        <begin position="34"/>
        <end position="47"/>
    </location>
</feature>
<keyword evidence="4" id="KW-1185">Reference proteome</keyword>
<name>G9MKB5_HYPVG</name>
<evidence type="ECO:0000256" key="1">
    <source>
        <dbReference type="SAM" id="MobiDB-lite"/>
    </source>
</evidence>
<feature type="transmembrane region" description="Helical" evidence="2">
    <location>
        <begin position="600"/>
        <end position="630"/>
    </location>
</feature>
<dbReference type="EMBL" id="ABDF02000003">
    <property type="protein sequence ID" value="EHK25091.1"/>
    <property type="molecule type" value="Genomic_DNA"/>
</dbReference>
<dbReference type="InParanoid" id="G9MKB5"/>
<dbReference type="OrthoDB" id="5428890at2759"/>
<dbReference type="RefSeq" id="XP_013959306.1">
    <property type="nucleotide sequence ID" value="XM_014103831.1"/>
</dbReference>
<keyword evidence="2" id="KW-0812">Transmembrane</keyword>
<dbReference type="eggNOG" id="ENOG502SIND">
    <property type="taxonomic scope" value="Eukaryota"/>
</dbReference>
<keyword evidence="2" id="KW-0472">Membrane</keyword>
<dbReference type="AlphaFoldDB" id="G9MKB5"/>
<organism evidence="3 4">
    <name type="scientific">Hypocrea virens (strain Gv29-8 / FGSC 10586)</name>
    <name type="common">Gliocladium virens</name>
    <name type="synonym">Trichoderma virens</name>
    <dbReference type="NCBI Taxonomy" id="413071"/>
    <lineage>
        <taxon>Eukaryota</taxon>
        <taxon>Fungi</taxon>
        <taxon>Dikarya</taxon>
        <taxon>Ascomycota</taxon>
        <taxon>Pezizomycotina</taxon>
        <taxon>Sordariomycetes</taxon>
        <taxon>Hypocreomycetidae</taxon>
        <taxon>Hypocreales</taxon>
        <taxon>Hypocreaceae</taxon>
        <taxon>Trichoderma</taxon>
    </lineage>
</organism>
<dbReference type="OMA" id="FAHPTFF"/>
<dbReference type="GeneID" id="25788920"/>
<sequence length="633" mass="74376">MDNVSRDIEPKASSPQLAMVPQELIKALEQLTRGQERPFADAVEKDSPGTQRDIGNLVSKALDDEFHGDPIKCIPKWTEIQTLPPERIHEESDAYITKYQEFWKGREGTATEIETTNKAYQSAFERFHDIYHCLGWRDNEDLTLNCASLCKYQPPLIESIFAIEAYRMKSHLHYQESTRASFEYSRLPRLLLILIRIESRRNMRNRCRPKTDNTATSPDDNNQELKASEILAVLAQVARTMRQASWVDGSYKMTLQELLQDCYSRRLLQQPRSTDVEEHHEHMRLLTDCLMALDFTHRFREVPQPLSKTFYYRYSEEPIHKIMDMVLAYGQSQRAVNRFKQLSLQDSDSSTFIPDHFTIRHLRDFGNLKIEWTDCLDDHLKIYTGRNAIRIFAHPTFFYNCIDLHKNERDYLEPTFIELSQTYALLFRPSSRRNLNILRKFIRIEYSFRGRVTFGGNDIPIFSRRRNHGKNDVPSEDINLDIGQNPIKGMLNNFFRCSLPPSLQAAFNISQPTKMIEKIARWDQHMTTQAPMQQILGLAPYPEDIKFMATSLLVQEFGQFEAFQTFPYFGSRLRQLKTYLDAHQPRTWLQLWRDDRDVRVWWAFWIFIGSVSVILPISIIGIILQAIYLARYR</sequence>
<evidence type="ECO:0000313" key="3">
    <source>
        <dbReference type="EMBL" id="EHK25091.1"/>
    </source>
</evidence>
<evidence type="ECO:0000313" key="4">
    <source>
        <dbReference type="Proteomes" id="UP000007115"/>
    </source>
</evidence>
<feature type="region of interest" description="Disordered" evidence="1">
    <location>
        <begin position="1"/>
        <end position="20"/>
    </location>
</feature>
<dbReference type="HOGENOM" id="CLU_446158_0_0_1"/>
<comment type="caution">
    <text evidence="3">The sequence shown here is derived from an EMBL/GenBank/DDBJ whole genome shotgun (WGS) entry which is preliminary data.</text>
</comment>
<keyword evidence="2" id="KW-1133">Transmembrane helix</keyword>
<reference evidence="3 4" key="1">
    <citation type="journal article" date="2011" name="Genome Biol.">
        <title>Comparative genome sequence analysis underscores mycoparasitism as the ancestral life style of Trichoderma.</title>
        <authorList>
            <person name="Kubicek C.P."/>
            <person name="Herrera-Estrella A."/>
            <person name="Seidl-Seiboth V."/>
            <person name="Martinez D.A."/>
            <person name="Druzhinina I.S."/>
            <person name="Thon M."/>
            <person name="Zeilinger S."/>
            <person name="Casas-Flores S."/>
            <person name="Horwitz B.A."/>
            <person name="Mukherjee P.K."/>
            <person name="Mukherjee M."/>
            <person name="Kredics L."/>
            <person name="Alcaraz L.D."/>
            <person name="Aerts A."/>
            <person name="Antal Z."/>
            <person name="Atanasova L."/>
            <person name="Cervantes-Badillo M.G."/>
            <person name="Challacombe J."/>
            <person name="Chertkov O."/>
            <person name="McCluskey K."/>
            <person name="Coulpier F."/>
            <person name="Deshpande N."/>
            <person name="von Doehren H."/>
            <person name="Ebbole D.J."/>
            <person name="Esquivel-Naranjo E.U."/>
            <person name="Fekete E."/>
            <person name="Flipphi M."/>
            <person name="Glaser F."/>
            <person name="Gomez-Rodriguez E.Y."/>
            <person name="Gruber S."/>
            <person name="Han C."/>
            <person name="Henrissat B."/>
            <person name="Hermosa R."/>
            <person name="Hernandez-Onate M."/>
            <person name="Karaffa L."/>
            <person name="Kosti I."/>
            <person name="Le Crom S."/>
            <person name="Lindquist E."/>
            <person name="Lucas S."/>
            <person name="Luebeck M."/>
            <person name="Luebeck P.S."/>
            <person name="Margeot A."/>
            <person name="Metz B."/>
            <person name="Misra M."/>
            <person name="Nevalainen H."/>
            <person name="Omann M."/>
            <person name="Packer N."/>
            <person name="Perrone G."/>
            <person name="Uresti-Rivera E.E."/>
            <person name="Salamov A."/>
            <person name="Schmoll M."/>
            <person name="Seiboth B."/>
            <person name="Shapiro H."/>
            <person name="Sukno S."/>
            <person name="Tamayo-Ramos J.A."/>
            <person name="Tisch D."/>
            <person name="Wiest A."/>
            <person name="Wilkinson H.H."/>
            <person name="Zhang M."/>
            <person name="Coutinho P.M."/>
            <person name="Kenerley C.M."/>
            <person name="Monte E."/>
            <person name="Baker S.E."/>
            <person name="Grigoriev I.V."/>
        </authorList>
    </citation>
    <scope>NUCLEOTIDE SEQUENCE [LARGE SCALE GENOMIC DNA]</scope>
    <source>
        <strain evidence="4">Gv29-8 / FGSC 10586</strain>
    </source>
</reference>